<dbReference type="InterPro" id="IPR001965">
    <property type="entry name" value="Znf_PHD"/>
</dbReference>
<dbReference type="InterPro" id="IPR019786">
    <property type="entry name" value="Zinc_finger_PHD-type_CS"/>
</dbReference>
<sequence length="306" mass="34314">MNLLLASTIGEVDENGECTSSSVIVAEVVREDLFEKGKWLPVLQTQKNAEEVGLSRACANEEIGISGGSSCSRLCNICGRSGTAQKMLICDSCEEAFHMRCCNPKIKKIPVDEWYCISCMKKKRIMLKEIIARSFSSITGGMGRDRDASSKWEVSPIELMLRDAEPYRTSVRVGKGFQAEVPDWSGPINNDVDTIGEPQNLDSSEFTDFHEMNSNKSSKVSSIGNWLQCREFIEGIGSSKGTICGKWRRAPLFEVQTDDWECFCSVQWDPSHADCSVPQELETDQVLKQLKYIEMLRPRLSAKRKK</sequence>
<feature type="domain" description="CW-type" evidence="6">
    <location>
        <begin position="220"/>
        <end position="283"/>
    </location>
</feature>
<protein>
    <submittedName>
        <fullName evidence="7">Uncharacterized protein</fullName>
    </submittedName>
</protein>
<dbReference type="PROSITE" id="PS51050">
    <property type="entry name" value="ZF_CW"/>
    <property type="match status" value="1"/>
</dbReference>
<keyword evidence="3" id="KW-0862">Zinc</keyword>
<dbReference type="Gene3D" id="3.30.40.100">
    <property type="match status" value="1"/>
</dbReference>
<dbReference type="PANTHER" id="PTHR46510">
    <property type="entry name" value="BROMODOMAIN ADJACENT TO ZINC FINGER DOMAIN PROTEIN 1A"/>
    <property type="match status" value="1"/>
</dbReference>
<gene>
    <name evidence="7" type="ORF">V6N11_054370</name>
</gene>
<accession>A0ABR2S3X3</accession>
<organism evidence="7 8">
    <name type="scientific">Hibiscus sabdariffa</name>
    <name type="common">roselle</name>
    <dbReference type="NCBI Taxonomy" id="183260"/>
    <lineage>
        <taxon>Eukaryota</taxon>
        <taxon>Viridiplantae</taxon>
        <taxon>Streptophyta</taxon>
        <taxon>Embryophyta</taxon>
        <taxon>Tracheophyta</taxon>
        <taxon>Spermatophyta</taxon>
        <taxon>Magnoliopsida</taxon>
        <taxon>eudicotyledons</taxon>
        <taxon>Gunneridae</taxon>
        <taxon>Pentapetalae</taxon>
        <taxon>rosids</taxon>
        <taxon>malvids</taxon>
        <taxon>Malvales</taxon>
        <taxon>Malvaceae</taxon>
        <taxon>Malvoideae</taxon>
        <taxon>Hibiscus</taxon>
    </lineage>
</organism>
<dbReference type="InterPro" id="IPR011124">
    <property type="entry name" value="Znf_CW"/>
</dbReference>
<evidence type="ECO:0000313" key="7">
    <source>
        <dbReference type="EMBL" id="KAK9019862.1"/>
    </source>
</evidence>
<dbReference type="EMBL" id="JBBPBN010000017">
    <property type="protein sequence ID" value="KAK9019862.1"/>
    <property type="molecule type" value="Genomic_DNA"/>
</dbReference>
<dbReference type="InterPro" id="IPR047171">
    <property type="entry name" value="BAZ1A"/>
</dbReference>
<dbReference type="InterPro" id="IPR019787">
    <property type="entry name" value="Znf_PHD-finger"/>
</dbReference>
<name>A0ABR2S3X3_9ROSI</name>
<dbReference type="Pfam" id="PF00628">
    <property type="entry name" value="PHD"/>
    <property type="match status" value="1"/>
</dbReference>
<evidence type="ECO:0000256" key="4">
    <source>
        <dbReference type="PROSITE-ProRule" id="PRU00146"/>
    </source>
</evidence>
<keyword evidence="1" id="KW-0479">Metal-binding</keyword>
<reference evidence="7 8" key="1">
    <citation type="journal article" date="2024" name="G3 (Bethesda)">
        <title>Genome assembly of Hibiscus sabdariffa L. provides insights into metabolisms of medicinal natural products.</title>
        <authorList>
            <person name="Kim T."/>
        </authorList>
    </citation>
    <scope>NUCLEOTIDE SEQUENCE [LARGE SCALE GENOMIC DNA]</scope>
    <source>
        <strain evidence="7">TK-2024</strain>
        <tissue evidence="7">Old leaves</tissue>
    </source>
</reference>
<dbReference type="SMART" id="SM00249">
    <property type="entry name" value="PHD"/>
    <property type="match status" value="1"/>
</dbReference>
<proteinExistence type="predicted"/>
<evidence type="ECO:0000313" key="8">
    <source>
        <dbReference type="Proteomes" id="UP001396334"/>
    </source>
</evidence>
<keyword evidence="8" id="KW-1185">Reference proteome</keyword>
<dbReference type="PROSITE" id="PS50016">
    <property type="entry name" value="ZF_PHD_2"/>
    <property type="match status" value="1"/>
</dbReference>
<feature type="domain" description="PHD-type" evidence="5">
    <location>
        <begin position="72"/>
        <end position="122"/>
    </location>
</feature>
<evidence type="ECO:0000256" key="1">
    <source>
        <dbReference type="ARBA" id="ARBA00022723"/>
    </source>
</evidence>
<evidence type="ECO:0000259" key="6">
    <source>
        <dbReference type="PROSITE" id="PS51050"/>
    </source>
</evidence>
<keyword evidence="2 4" id="KW-0863">Zinc-finger</keyword>
<dbReference type="Gene3D" id="3.30.40.10">
    <property type="entry name" value="Zinc/RING finger domain, C3HC4 (zinc finger)"/>
    <property type="match status" value="1"/>
</dbReference>
<evidence type="ECO:0000256" key="2">
    <source>
        <dbReference type="ARBA" id="ARBA00022771"/>
    </source>
</evidence>
<dbReference type="InterPro" id="IPR013083">
    <property type="entry name" value="Znf_RING/FYVE/PHD"/>
</dbReference>
<dbReference type="SUPFAM" id="SSF57903">
    <property type="entry name" value="FYVE/PHD zinc finger"/>
    <property type="match status" value="1"/>
</dbReference>
<dbReference type="PROSITE" id="PS01359">
    <property type="entry name" value="ZF_PHD_1"/>
    <property type="match status" value="1"/>
</dbReference>
<dbReference type="Proteomes" id="UP001396334">
    <property type="component" value="Unassembled WGS sequence"/>
</dbReference>
<evidence type="ECO:0000256" key="3">
    <source>
        <dbReference type="ARBA" id="ARBA00022833"/>
    </source>
</evidence>
<evidence type="ECO:0000259" key="5">
    <source>
        <dbReference type="PROSITE" id="PS50016"/>
    </source>
</evidence>
<comment type="caution">
    <text evidence="7">The sequence shown here is derived from an EMBL/GenBank/DDBJ whole genome shotgun (WGS) entry which is preliminary data.</text>
</comment>
<dbReference type="InterPro" id="IPR011011">
    <property type="entry name" value="Znf_FYVE_PHD"/>
</dbReference>
<dbReference type="PANTHER" id="PTHR46510:SF1">
    <property type="entry name" value="BROMODOMAIN ADJACENT TO ZINC FINGER DOMAIN PROTEIN 1A"/>
    <property type="match status" value="1"/>
</dbReference>